<feature type="active site" description="Proton donor/acceptor" evidence="6">
    <location>
        <position position="432"/>
    </location>
</feature>
<dbReference type="Proteomes" id="UP000824116">
    <property type="component" value="Unassembled WGS sequence"/>
</dbReference>
<dbReference type="SUPFAM" id="SSF141523">
    <property type="entry name" value="L,D-transpeptidase catalytic domain-like"/>
    <property type="match status" value="1"/>
</dbReference>
<dbReference type="PANTHER" id="PTHR30582">
    <property type="entry name" value="L,D-TRANSPEPTIDASE"/>
    <property type="match status" value="1"/>
</dbReference>
<accession>A0A9D2K1W2</accession>
<evidence type="ECO:0000256" key="2">
    <source>
        <dbReference type="ARBA" id="ARBA00022679"/>
    </source>
</evidence>
<dbReference type="EMBL" id="DXAY01000234">
    <property type="protein sequence ID" value="HIZ75546.1"/>
    <property type="molecule type" value="Genomic_DNA"/>
</dbReference>
<evidence type="ECO:0000256" key="5">
    <source>
        <dbReference type="ARBA" id="ARBA00023316"/>
    </source>
</evidence>
<name>A0A9D2K1W2_9FIRM</name>
<dbReference type="GO" id="GO:0071555">
    <property type="term" value="P:cell wall organization"/>
    <property type="evidence" value="ECO:0007669"/>
    <property type="project" value="UniProtKB-UniRule"/>
</dbReference>
<keyword evidence="3 6" id="KW-0133">Cell shape</keyword>
<keyword evidence="7" id="KW-0812">Transmembrane</keyword>
<dbReference type="GO" id="GO:0071972">
    <property type="term" value="F:peptidoglycan L,D-transpeptidase activity"/>
    <property type="evidence" value="ECO:0007669"/>
    <property type="project" value="TreeGrafter"/>
</dbReference>
<keyword evidence="2" id="KW-0808">Transferase</keyword>
<keyword evidence="5 6" id="KW-0961">Cell wall biogenesis/degradation</keyword>
<dbReference type="InterPro" id="IPR038063">
    <property type="entry name" value="Transpep_catalytic_dom"/>
</dbReference>
<dbReference type="InterPro" id="IPR022029">
    <property type="entry name" value="YoaR-like_PG-bd"/>
</dbReference>
<dbReference type="SUPFAM" id="SSF143985">
    <property type="entry name" value="L,D-transpeptidase pre-catalytic domain-like"/>
    <property type="match status" value="1"/>
</dbReference>
<proteinExistence type="predicted"/>
<feature type="domain" description="L,D-TPase catalytic" evidence="8">
    <location>
        <begin position="350"/>
        <end position="477"/>
    </location>
</feature>
<dbReference type="Gene3D" id="2.40.440.10">
    <property type="entry name" value="L,D-transpeptidase catalytic domain-like"/>
    <property type="match status" value="1"/>
</dbReference>
<keyword evidence="4 6" id="KW-0573">Peptidoglycan synthesis</keyword>
<dbReference type="PROSITE" id="PS52029">
    <property type="entry name" value="LD_TPASE"/>
    <property type="match status" value="1"/>
</dbReference>
<dbReference type="PANTHER" id="PTHR30582:SF33">
    <property type="entry name" value="EXPORTED PROTEIN"/>
    <property type="match status" value="1"/>
</dbReference>
<dbReference type="AlphaFoldDB" id="A0A9D2K1W2"/>
<reference evidence="9" key="1">
    <citation type="journal article" date="2021" name="PeerJ">
        <title>Extensive microbial diversity within the chicken gut microbiome revealed by metagenomics and culture.</title>
        <authorList>
            <person name="Gilroy R."/>
            <person name="Ravi A."/>
            <person name="Getino M."/>
            <person name="Pursley I."/>
            <person name="Horton D.L."/>
            <person name="Alikhan N.F."/>
            <person name="Baker D."/>
            <person name="Gharbi K."/>
            <person name="Hall N."/>
            <person name="Watson M."/>
            <person name="Adriaenssens E.M."/>
            <person name="Foster-Nyarko E."/>
            <person name="Jarju S."/>
            <person name="Secka A."/>
            <person name="Antonio M."/>
            <person name="Oren A."/>
            <person name="Chaudhuri R.R."/>
            <person name="La Ragione R."/>
            <person name="Hildebrand F."/>
            <person name="Pallen M.J."/>
        </authorList>
    </citation>
    <scope>NUCLEOTIDE SEQUENCE</scope>
    <source>
        <strain evidence="9">CHK196-3914</strain>
    </source>
</reference>
<keyword evidence="7" id="KW-1133">Transmembrane helix</keyword>
<evidence type="ECO:0000259" key="8">
    <source>
        <dbReference type="PROSITE" id="PS52029"/>
    </source>
</evidence>
<dbReference type="InterPro" id="IPR005490">
    <property type="entry name" value="LD_TPept_cat_dom"/>
</dbReference>
<dbReference type="GO" id="GO:0005576">
    <property type="term" value="C:extracellular region"/>
    <property type="evidence" value="ECO:0007669"/>
    <property type="project" value="TreeGrafter"/>
</dbReference>
<dbReference type="Pfam" id="PF12229">
    <property type="entry name" value="PG_binding_4"/>
    <property type="match status" value="1"/>
</dbReference>
<feature type="transmembrane region" description="Helical" evidence="7">
    <location>
        <begin position="20"/>
        <end position="44"/>
    </location>
</feature>
<dbReference type="InterPro" id="IPR050979">
    <property type="entry name" value="LD-transpeptidase"/>
</dbReference>
<dbReference type="GO" id="GO:0016740">
    <property type="term" value="F:transferase activity"/>
    <property type="evidence" value="ECO:0007669"/>
    <property type="project" value="UniProtKB-KW"/>
</dbReference>
<evidence type="ECO:0000256" key="3">
    <source>
        <dbReference type="ARBA" id="ARBA00022960"/>
    </source>
</evidence>
<dbReference type="GO" id="GO:0008360">
    <property type="term" value="P:regulation of cell shape"/>
    <property type="evidence" value="ECO:0007669"/>
    <property type="project" value="UniProtKB-UniRule"/>
</dbReference>
<evidence type="ECO:0000256" key="7">
    <source>
        <dbReference type="SAM" id="Phobius"/>
    </source>
</evidence>
<evidence type="ECO:0000313" key="10">
    <source>
        <dbReference type="Proteomes" id="UP000824116"/>
    </source>
</evidence>
<comment type="caution">
    <text evidence="9">The sequence shown here is derived from an EMBL/GenBank/DDBJ whole genome shotgun (WGS) entry which is preliminary data.</text>
</comment>
<gene>
    <name evidence="9" type="ORF">H9723_09975</name>
</gene>
<dbReference type="CDD" id="cd16913">
    <property type="entry name" value="YkuD_like"/>
    <property type="match status" value="1"/>
</dbReference>
<evidence type="ECO:0000256" key="1">
    <source>
        <dbReference type="ARBA" id="ARBA00004752"/>
    </source>
</evidence>
<feature type="active site" description="Nucleophile" evidence="6">
    <location>
        <position position="453"/>
    </location>
</feature>
<reference evidence="9" key="2">
    <citation type="submission" date="2021-04" db="EMBL/GenBank/DDBJ databases">
        <authorList>
            <person name="Gilroy R."/>
        </authorList>
    </citation>
    <scope>NUCLEOTIDE SEQUENCE</scope>
    <source>
        <strain evidence="9">CHK196-3914</strain>
    </source>
</reference>
<protein>
    <submittedName>
        <fullName evidence="9">L,D-transpeptidase/peptidoglycan binding protein</fullName>
    </submittedName>
</protein>
<sequence length="478" mass="53182">MNRRRQKIRKRKAGKSGKTALKICGAALGVLAAAYLGTALYFHFHFLPNTEINGVDFSGKTAEELDDYLKSRIDGYSLTVVGRENVTDEIRAEDISLTFKGDGKAENMLGGQNVFLWPSAFFREDVSVVGPAAEYDENALNEKIQTLKQVSGEQTEPVSARPEFNGSQFVPGREEEGTAVDADAVSQKIRESVSALSAELDLDEAGCYRKPKYTSESPEVQAACDEMNRYCKASITYEMDQPVVVDAELISGWLTVDDDMKVTFDNDAVKQWLSEFGKKYDTKGKTRSFTTADGRSAEVTGGTYGWEVDEKTELTALTQSIEKGETVTKEPAYCENQTAVSHGAQDWGNTYVEVDLTRQYMWYVKDGKTVMETSVVTGKPTPDKETPQGVYSILEMKQDKVLTGEIQANGLPEYRTRVNYWMRVTWTGIGFHDATWQSAFGGDRYINYGSHGCINMSLSDAEKLYGMLEMGTPVVMHY</sequence>
<comment type="pathway">
    <text evidence="1 6">Cell wall biogenesis; peptidoglycan biosynthesis.</text>
</comment>
<dbReference type="Pfam" id="PF03734">
    <property type="entry name" value="YkuD"/>
    <property type="match status" value="1"/>
</dbReference>
<dbReference type="InterPro" id="IPR038054">
    <property type="entry name" value="LD_TPept-like_central_sf"/>
</dbReference>
<dbReference type="Gene3D" id="3.10.20.800">
    <property type="match status" value="1"/>
</dbReference>
<evidence type="ECO:0000313" key="9">
    <source>
        <dbReference type="EMBL" id="HIZ75546.1"/>
    </source>
</evidence>
<dbReference type="GO" id="GO:0018104">
    <property type="term" value="P:peptidoglycan-protein cross-linking"/>
    <property type="evidence" value="ECO:0007669"/>
    <property type="project" value="TreeGrafter"/>
</dbReference>
<evidence type="ECO:0000256" key="4">
    <source>
        <dbReference type="ARBA" id="ARBA00022984"/>
    </source>
</evidence>
<keyword evidence="7" id="KW-0472">Membrane</keyword>
<evidence type="ECO:0000256" key="6">
    <source>
        <dbReference type="PROSITE-ProRule" id="PRU01373"/>
    </source>
</evidence>
<organism evidence="9 10">
    <name type="scientific">Candidatus Mediterraneibacter stercoravium</name>
    <dbReference type="NCBI Taxonomy" id="2838685"/>
    <lineage>
        <taxon>Bacteria</taxon>
        <taxon>Bacillati</taxon>
        <taxon>Bacillota</taxon>
        <taxon>Clostridia</taxon>
        <taxon>Lachnospirales</taxon>
        <taxon>Lachnospiraceae</taxon>
        <taxon>Mediterraneibacter</taxon>
    </lineage>
</organism>